<dbReference type="PANTHER" id="PTHR38011:SF11">
    <property type="entry name" value="2,5-DIAMINO-6-RIBOSYLAMINO-4(3H)-PYRIMIDINONE 5'-PHOSPHATE REDUCTASE"/>
    <property type="match status" value="1"/>
</dbReference>
<proteinExistence type="predicted"/>
<name>A0ABN3JG54_9ACTN</name>
<dbReference type="RefSeq" id="WP_344591796.1">
    <property type="nucleotide sequence ID" value="NZ_BAAARW010000019.1"/>
</dbReference>
<dbReference type="PANTHER" id="PTHR38011">
    <property type="entry name" value="DIHYDROFOLATE REDUCTASE FAMILY PROTEIN (AFU_ORTHOLOGUE AFUA_8G06820)"/>
    <property type="match status" value="1"/>
</dbReference>
<dbReference type="Gene3D" id="3.40.430.10">
    <property type="entry name" value="Dihydrofolate Reductase, subunit A"/>
    <property type="match status" value="1"/>
</dbReference>
<evidence type="ECO:0000313" key="3">
    <source>
        <dbReference type="Proteomes" id="UP001501231"/>
    </source>
</evidence>
<dbReference type="Pfam" id="PF01872">
    <property type="entry name" value="RibD_C"/>
    <property type="match status" value="1"/>
</dbReference>
<accession>A0ABN3JG54</accession>
<dbReference type="InterPro" id="IPR050765">
    <property type="entry name" value="Riboflavin_Biosynth_HTPR"/>
</dbReference>
<keyword evidence="3" id="KW-1185">Reference proteome</keyword>
<reference evidence="2 3" key="1">
    <citation type="journal article" date="2019" name="Int. J. Syst. Evol. Microbiol.">
        <title>The Global Catalogue of Microorganisms (GCM) 10K type strain sequencing project: providing services to taxonomists for standard genome sequencing and annotation.</title>
        <authorList>
            <consortium name="The Broad Institute Genomics Platform"/>
            <consortium name="The Broad Institute Genome Sequencing Center for Infectious Disease"/>
            <person name="Wu L."/>
            <person name="Ma J."/>
        </authorList>
    </citation>
    <scope>NUCLEOTIDE SEQUENCE [LARGE SCALE GENOMIC DNA]</scope>
    <source>
        <strain evidence="2 3">JCM 3325</strain>
    </source>
</reference>
<comment type="caution">
    <text evidence="2">The sequence shown here is derived from an EMBL/GenBank/DDBJ whole genome shotgun (WGS) entry which is preliminary data.</text>
</comment>
<gene>
    <name evidence="2" type="ORF">GCM10010191_48280</name>
</gene>
<evidence type="ECO:0000313" key="2">
    <source>
        <dbReference type="EMBL" id="GAA2429259.1"/>
    </source>
</evidence>
<dbReference type="EMBL" id="BAAARW010000019">
    <property type="protein sequence ID" value="GAA2429259.1"/>
    <property type="molecule type" value="Genomic_DNA"/>
</dbReference>
<feature type="domain" description="Bacterial bifunctional deaminase-reductase C-terminal" evidence="1">
    <location>
        <begin position="11"/>
        <end position="84"/>
    </location>
</feature>
<dbReference type="Proteomes" id="UP001501231">
    <property type="component" value="Unassembled WGS sequence"/>
</dbReference>
<dbReference type="InterPro" id="IPR024072">
    <property type="entry name" value="DHFR-like_dom_sf"/>
</dbReference>
<dbReference type="InterPro" id="IPR002734">
    <property type="entry name" value="RibDG_C"/>
</dbReference>
<evidence type="ECO:0000259" key="1">
    <source>
        <dbReference type="Pfam" id="PF01872"/>
    </source>
</evidence>
<sequence>MEVDVGLEVDDPAGFVQELKRQDGQDIWLCGGGNLAAHLLGEIDDLVLKRNPIVLGDGIRLFDGPFAAHRFALTDARPFPSGVTVMRYAKNP</sequence>
<dbReference type="SUPFAM" id="SSF53597">
    <property type="entry name" value="Dihydrofolate reductase-like"/>
    <property type="match status" value="1"/>
</dbReference>
<protein>
    <recommendedName>
        <fullName evidence="1">Bacterial bifunctional deaminase-reductase C-terminal domain-containing protein</fullName>
    </recommendedName>
</protein>
<organism evidence="2 3">
    <name type="scientific">Actinomadura vinacea</name>
    <dbReference type="NCBI Taxonomy" id="115336"/>
    <lineage>
        <taxon>Bacteria</taxon>
        <taxon>Bacillati</taxon>
        <taxon>Actinomycetota</taxon>
        <taxon>Actinomycetes</taxon>
        <taxon>Streptosporangiales</taxon>
        <taxon>Thermomonosporaceae</taxon>
        <taxon>Actinomadura</taxon>
    </lineage>
</organism>